<name>A0A495XMI7_9PSEU</name>
<dbReference type="PANTHER" id="PTHR43442">
    <property type="entry name" value="GLUCONOKINASE-RELATED"/>
    <property type="match status" value="1"/>
</dbReference>
<dbReference type="GO" id="GO:0019521">
    <property type="term" value="P:D-gluconate metabolic process"/>
    <property type="evidence" value="ECO:0007669"/>
    <property type="project" value="UniProtKB-KW"/>
</dbReference>
<evidence type="ECO:0000313" key="11">
    <source>
        <dbReference type="EMBL" id="RKT74136.1"/>
    </source>
</evidence>
<evidence type="ECO:0000256" key="1">
    <source>
        <dbReference type="ARBA" id="ARBA00004761"/>
    </source>
</evidence>
<sequence length="165" mass="17013">MSQPIVVMGVSGSGKTTVGTALARRLGVPFADADDFHPPANIAKMAAGTPLDDADRAPWLAAIAAWLADHTAGGVVTCSALKRTFRDQLRAAAPAVFVHLAGDPDVVRARVAARPGHFMPVSLVASQFAALEPLDADEPGVVLDLDQPVEDLVTSCLAVAEGLPT</sequence>
<dbReference type="RefSeq" id="WP_121228435.1">
    <property type="nucleotide sequence ID" value="NZ_RBXR01000001.1"/>
</dbReference>
<dbReference type="AlphaFoldDB" id="A0A495XMI7"/>
<reference evidence="11 12" key="1">
    <citation type="submission" date="2018-10" db="EMBL/GenBank/DDBJ databases">
        <title>Sequencing the genomes of 1000 actinobacteria strains.</title>
        <authorList>
            <person name="Klenk H.-P."/>
        </authorList>
    </citation>
    <scope>NUCLEOTIDE SEQUENCE [LARGE SCALE GENOMIC DNA]</scope>
    <source>
        <strain evidence="11 12">DSM 43911</strain>
    </source>
</reference>
<evidence type="ECO:0000256" key="9">
    <source>
        <dbReference type="ARBA" id="ARBA00048090"/>
    </source>
</evidence>
<dbReference type="FunFam" id="3.40.50.300:FF:000522">
    <property type="entry name" value="Gluconokinase"/>
    <property type="match status" value="1"/>
</dbReference>
<dbReference type="CDD" id="cd02021">
    <property type="entry name" value="GntK"/>
    <property type="match status" value="1"/>
</dbReference>
<dbReference type="GO" id="GO:0005737">
    <property type="term" value="C:cytoplasm"/>
    <property type="evidence" value="ECO:0007669"/>
    <property type="project" value="TreeGrafter"/>
</dbReference>
<evidence type="ECO:0000313" key="12">
    <source>
        <dbReference type="Proteomes" id="UP000272729"/>
    </source>
</evidence>
<dbReference type="NCBIfam" id="TIGR01313">
    <property type="entry name" value="therm_gnt_kin"/>
    <property type="match status" value="1"/>
</dbReference>
<keyword evidence="12" id="KW-1185">Reference proteome</keyword>
<evidence type="ECO:0000256" key="3">
    <source>
        <dbReference type="ARBA" id="ARBA00012054"/>
    </source>
</evidence>
<dbReference type="OrthoDB" id="9795716at2"/>
<dbReference type="InterPro" id="IPR027417">
    <property type="entry name" value="P-loop_NTPase"/>
</dbReference>
<dbReference type="SUPFAM" id="SSF52540">
    <property type="entry name" value="P-loop containing nucleoside triphosphate hydrolases"/>
    <property type="match status" value="1"/>
</dbReference>
<keyword evidence="6 10" id="KW-0418">Kinase</keyword>
<evidence type="ECO:0000256" key="10">
    <source>
        <dbReference type="RuleBase" id="RU363066"/>
    </source>
</evidence>
<keyword evidence="8" id="KW-0311">Gluconate utilization</keyword>
<keyword evidence="4 10" id="KW-0808">Transferase</keyword>
<comment type="pathway">
    <text evidence="1">Carbohydrate acid metabolism.</text>
</comment>
<evidence type="ECO:0000256" key="2">
    <source>
        <dbReference type="ARBA" id="ARBA00008420"/>
    </source>
</evidence>
<evidence type="ECO:0000256" key="7">
    <source>
        <dbReference type="ARBA" id="ARBA00022840"/>
    </source>
</evidence>
<dbReference type="EMBL" id="RBXR01000001">
    <property type="protein sequence ID" value="RKT74136.1"/>
    <property type="molecule type" value="Genomic_DNA"/>
</dbReference>
<dbReference type="InterPro" id="IPR031322">
    <property type="entry name" value="Shikimate/glucono_kinase"/>
</dbReference>
<accession>A0A495XMI7</accession>
<keyword evidence="7 10" id="KW-0067">ATP-binding</keyword>
<gene>
    <name evidence="11" type="ORF">DFJ66_7478</name>
</gene>
<dbReference type="EC" id="2.7.1.12" evidence="3 10"/>
<dbReference type="PANTHER" id="PTHR43442:SF3">
    <property type="entry name" value="GLUCONOKINASE-RELATED"/>
    <property type="match status" value="1"/>
</dbReference>
<dbReference type="Pfam" id="PF01202">
    <property type="entry name" value="SKI"/>
    <property type="match status" value="1"/>
</dbReference>
<evidence type="ECO:0000256" key="4">
    <source>
        <dbReference type="ARBA" id="ARBA00022679"/>
    </source>
</evidence>
<evidence type="ECO:0000256" key="8">
    <source>
        <dbReference type="ARBA" id="ARBA00023064"/>
    </source>
</evidence>
<dbReference type="Proteomes" id="UP000272729">
    <property type="component" value="Unassembled WGS sequence"/>
</dbReference>
<organism evidence="11 12">
    <name type="scientific">Saccharothrix variisporea</name>
    <dbReference type="NCBI Taxonomy" id="543527"/>
    <lineage>
        <taxon>Bacteria</taxon>
        <taxon>Bacillati</taxon>
        <taxon>Actinomycetota</taxon>
        <taxon>Actinomycetes</taxon>
        <taxon>Pseudonocardiales</taxon>
        <taxon>Pseudonocardiaceae</taxon>
        <taxon>Saccharothrix</taxon>
    </lineage>
</organism>
<proteinExistence type="inferred from homology"/>
<evidence type="ECO:0000256" key="6">
    <source>
        <dbReference type="ARBA" id="ARBA00022777"/>
    </source>
</evidence>
<dbReference type="Gene3D" id="3.40.50.300">
    <property type="entry name" value="P-loop containing nucleotide triphosphate hydrolases"/>
    <property type="match status" value="1"/>
</dbReference>
<comment type="caution">
    <text evidence="11">The sequence shown here is derived from an EMBL/GenBank/DDBJ whole genome shotgun (WGS) entry which is preliminary data.</text>
</comment>
<dbReference type="GO" id="GO:0046316">
    <property type="term" value="F:gluconokinase activity"/>
    <property type="evidence" value="ECO:0007669"/>
    <property type="project" value="UniProtKB-EC"/>
</dbReference>
<protein>
    <recommendedName>
        <fullName evidence="3 10">Gluconokinase</fullName>
        <ecNumber evidence="3 10">2.7.1.12</ecNumber>
    </recommendedName>
</protein>
<comment type="catalytic activity">
    <reaction evidence="9 10">
        <text>D-gluconate + ATP = 6-phospho-D-gluconate + ADP + H(+)</text>
        <dbReference type="Rhea" id="RHEA:19433"/>
        <dbReference type="ChEBI" id="CHEBI:15378"/>
        <dbReference type="ChEBI" id="CHEBI:18391"/>
        <dbReference type="ChEBI" id="CHEBI:30616"/>
        <dbReference type="ChEBI" id="CHEBI:58759"/>
        <dbReference type="ChEBI" id="CHEBI:456216"/>
        <dbReference type="EC" id="2.7.1.12"/>
    </reaction>
</comment>
<evidence type="ECO:0000256" key="5">
    <source>
        <dbReference type="ARBA" id="ARBA00022741"/>
    </source>
</evidence>
<dbReference type="InterPro" id="IPR006001">
    <property type="entry name" value="Therm_gnt_kin"/>
</dbReference>
<comment type="similarity">
    <text evidence="2 10">Belongs to the gluconokinase GntK/GntV family.</text>
</comment>
<dbReference type="GO" id="GO:0005524">
    <property type="term" value="F:ATP binding"/>
    <property type="evidence" value="ECO:0007669"/>
    <property type="project" value="UniProtKB-KW"/>
</dbReference>
<keyword evidence="5 10" id="KW-0547">Nucleotide-binding</keyword>